<dbReference type="AlphaFoldDB" id="U9SG58"/>
<evidence type="ECO:0000313" key="1">
    <source>
        <dbReference type="EMBL" id="ERZ94883.1"/>
    </source>
</evidence>
<protein>
    <recommendedName>
        <fullName evidence="2">HTH CENPB-type domain-containing protein</fullName>
    </recommendedName>
</protein>
<sequence length="195" mass="22228">MPPTRLQKTKRERTAINVDIKKEICKYMLANTDIKYADVTLFFNTKYKLDIDRSTITKIWQNREKWLTALSNSNIFCCHSVQFPELNKALQIWTSQAVAAGLPLTDTILQQKELELAQMLNITAYNEEDIYNADETELFFQMESDQTLGTDATAGSGRLDNGNQNEPVLPASTLASDIRYMNELEVRITHGSLDI</sequence>
<reference evidence="1" key="1">
    <citation type="submission" date="2013-07" db="EMBL/GenBank/DDBJ databases">
        <title>The genome of an arbuscular mycorrhizal fungus provides insights into the evolution of the oldest plant symbiosis.</title>
        <authorList>
            <consortium name="DOE Joint Genome Institute"/>
            <person name="Tisserant E."/>
            <person name="Malbreil M."/>
            <person name="Kuo A."/>
            <person name="Kohler A."/>
            <person name="Symeonidi A."/>
            <person name="Balestrini R."/>
            <person name="Charron P."/>
            <person name="Duensing N."/>
            <person name="Frei-dit-Frey N."/>
            <person name="Gianinazzi-Pearson V."/>
            <person name="Gilbert B."/>
            <person name="Handa Y."/>
            <person name="Hijri M."/>
            <person name="Kaul R."/>
            <person name="Kawaguchi M."/>
            <person name="Krajinski F."/>
            <person name="Lammers P."/>
            <person name="Lapierre D."/>
            <person name="Masclaux F.G."/>
            <person name="Murat C."/>
            <person name="Morin E."/>
            <person name="Ndikumana S."/>
            <person name="Pagni M."/>
            <person name="Petitpierre D."/>
            <person name="Requena N."/>
            <person name="Rosikiewicz P."/>
            <person name="Riley R."/>
            <person name="Saito K."/>
            <person name="San Clemente H."/>
            <person name="Shapiro H."/>
            <person name="van Tuinen D."/>
            <person name="Becard G."/>
            <person name="Bonfante P."/>
            <person name="Paszkowski U."/>
            <person name="Shachar-Hill Y."/>
            <person name="Young J.P."/>
            <person name="Sanders I.R."/>
            <person name="Henrissat B."/>
            <person name="Rensing S.A."/>
            <person name="Grigoriev I.V."/>
            <person name="Corradi N."/>
            <person name="Roux C."/>
            <person name="Martin F."/>
        </authorList>
    </citation>
    <scope>NUCLEOTIDE SEQUENCE</scope>
    <source>
        <strain evidence="1">DAOM 197198</strain>
    </source>
</reference>
<name>U9SG58_RHIID</name>
<dbReference type="EMBL" id="KE392344">
    <property type="protein sequence ID" value="ERZ94883.1"/>
    <property type="molecule type" value="Genomic_DNA"/>
</dbReference>
<evidence type="ECO:0008006" key="2">
    <source>
        <dbReference type="Google" id="ProtNLM"/>
    </source>
</evidence>
<organism evidence="1">
    <name type="scientific">Rhizophagus irregularis (strain DAOM 181602 / DAOM 197198 / MUCL 43194)</name>
    <name type="common">Arbuscular mycorrhizal fungus</name>
    <name type="synonym">Glomus intraradices</name>
    <dbReference type="NCBI Taxonomy" id="747089"/>
    <lineage>
        <taxon>Eukaryota</taxon>
        <taxon>Fungi</taxon>
        <taxon>Fungi incertae sedis</taxon>
        <taxon>Mucoromycota</taxon>
        <taxon>Glomeromycotina</taxon>
        <taxon>Glomeromycetes</taxon>
        <taxon>Glomerales</taxon>
        <taxon>Glomeraceae</taxon>
        <taxon>Rhizophagus</taxon>
    </lineage>
</organism>
<proteinExistence type="predicted"/>
<accession>U9SG58</accession>
<dbReference type="VEuPathDB" id="FungiDB:RhiirFUN_004504"/>
<dbReference type="Gene3D" id="1.10.10.60">
    <property type="entry name" value="Homeodomain-like"/>
    <property type="match status" value="2"/>
</dbReference>
<dbReference type="HOGENOM" id="CLU_1397018_0_0_1"/>
<gene>
    <name evidence="1" type="ORF">GLOINDRAFT_14182</name>
</gene>